<dbReference type="Gene3D" id="1.10.1280.10">
    <property type="entry name" value="Di-copper center containing domain from catechol oxidase"/>
    <property type="match status" value="1"/>
</dbReference>
<feature type="domain" description="Tyrosinase copper-binding" evidence="3">
    <location>
        <begin position="357"/>
        <end position="368"/>
    </location>
</feature>
<dbReference type="Gene3D" id="1.20.1370.10">
    <property type="entry name" value="Hemocyanin, N-terminal domain"/>
    <property type="match status" value="1"/>
</dbReference>
<evidence type="ECO:0000256" key="2">
    <source>
        <dbReference type="SAM" id="MobiDB-lite"/>
    </source>
</evidence>
<feature type="non-terminal residue" evidence="4">
    <location>
        <position position="1"/>
    </location>
</feature>
<dbReference type="PROSITE" id="PS00210">
    <property type="entry name" value="HEMOCYANIN_2"/>
    <property type="match status" value="1"/>
</dbReference>
<evidence type="ECO:0000313" key="4">
    <source>
        <dbReference type="EMBL" id="KAG7167701.1"/>
    </source>
</evidence>
<evidence type="ECO:0000259" key="3">
    <source>
        <dbReference type="PROSITE" id="PS00498"/>
    </source>
</evidence>
<gene>
    <name evidence="4" type="primary">HcyB-L4</name>
    <name evidence="4" type="ORF">Hamer_G026650</name>
</gene>
<dbReference type="InterPro" id="IPR005204">
    <property type="entry name" value="Hemocyanin_N"/>
</dbReference>
<dbReference type="GO" id="GO:0016491">
    <property type="term" value="F:oxidoreductase activity"/>
    <property type="evidence" value="ECO:0007669"/>
    <property type="project" value="InterPro"/>
</dbReference>
<dbReference type="PROSITE" id="PS00498">
    <property type="entry name" value="TYROSINASE_2"/>
    <property type="match status" value="1"/>
</dbReference>
<dbReference type="Pfam" id="PF00372">
    <property type="entry name" value="Hemocyanin_M"/>
    <property type="match status" value="1"/>
</dbReference>
<dbReference type="Pfam" id="PF03722">
    <property type="entry name" value="Hemocyanin_N"/>
    <property type="match status" value="1"/>
</dbReference>
<feature type="region of interest" description="Disordered" evidence="2">
    <location>
        <begin position="578"/>
        <end position="599"/>
    </location>
</feature>
<dbReference type="InterPro" id="IPR013788">
    <property type="entry name" value="Hemocyanin/hexamerin"/>
</dbReference>
<dbReference type="Gene3D" id="2.60.40.1520">
    <property type="entry name" value="Hemocyanin, C-terminal domain"/>
    <property type="match status" value="1"/>
</dbReference>
<dbReference type="AlphaFoldDB" id="A0A8J5K1Q7"/>
<name>A0A8J5K1Q7_HOMAM</name>
<comment type="similarity">
    <text evidence="1">Belongs to the tyrosinase family. Hemocyanin subfamily.</text>
</comment>
<accession>A0A8J5K1Q7</accession>
<proteinExistence type="inferred from homology"/>
<dbReference type="InterPro" id="IPR008922">
    <property type="entry name" value="Di-copper_centre_dom_sf"/>
</dbReference>
<dbReference type="InterPro" id="IPR000896">
    <property type="entry name" value="Hemocyanin/hexamerin_mid_dom"/>
</dbReference>
<evidence type="ECO:0000256" key="1">
    <source>
        <dbReference type="ARBA" id="ARBA00009470"/>
    </source>
</evidence>
<dbReference type="Pfam" id="PF03723">
    <property type="entry name" value="Hemocyanin_C"/>
    <property type="match status" value="1"/>
</dbReference>
<keyword evidence="5" id="KW-1185">Reference proteome</keyword>
<dbReference type="InterPro" id="IPR036697">
    <property type="entry name" value="Hemocyanin_N_sf"/>
</dbReference>
<dbReference type="PANTHER" id="PTHR11511">
    <property type="entry name" value="LARVAL STORAGE PROTEIN/PHENOLOXIDASE"/>
    <property type="match status" value="1"/>
</dbReference>
<feature type="non-terminal residue" evidence="4">
    <location>
        <position position="640"/>
    </location>
</feature>
<dbReference type="SUPFAM" id="SSF48050">
    <property type="entry name" value="Hemocyanin, N-terminal domain"/>
    <property type="match status" value="1"/>
</dbReference>
<protein>
    <submittedName>
        <fullName evidence="4">Hemocyanin B chain-like 4</fullName>
    </submittedName>
</protein>
<dbReference type="Proteomes" id="UP000747542">
    <property type="component" value="Unassembled WGS sequence"/>
</dbReference>
<dbReference type="PANTHER" id="PTHR11511:SF5">
    <property type="entry name" value="FAT-BODY PROTEIN 1-RELATED"/>
    <property type="match status" value="1"/>
</dbReference>
<dbReference type="SUPFAM" id="SSF48056">
    <property type="entry name" value="Di-copper centre-containing domain"/>
    <property type="match status" value="1"/>
</dbReference>
<dbReference type="InterPro" id="IPR037020">
    <property type="entry name" value="Hemocyanin_C_sf"/>
</dbReference>
<dbReference type="InterPro" id="IPR014756">
    <property type="entry name" value="Ig_E-set"/>
</dbReference>
<reference evidence="4" key="1">
    <citation type="journal article" date="2021" name="Sci. Adv.">
        <title>The American lobster genome reveals insights on longevity, neural, and immune adaptations.</title>
        <authorList>
            <person name="Polinski J.M."/>
            <person name="Zimin A.V."/>
            <person name="Clark K.F."/>
            <person name="Kohn A.B."/>
            <person name="Sadowski N."/>
            <person name="Timp W."/>
            <person name="Ptitsyn A."/>
            <person name="Khanna P."/>
            <person name="Romanova D.Y."/>
            <person name="Williams P."/>
            <person name="Greenwood S.J."/>
            <person name="Moroz L.L."/>
            <person name="Walt D.R."/>
            <person name="Bodnar A.G."/>
        </authorList>
    </citation>
    <scope>NUCLEOTIDE SEQUENCE</scope>
    <source>
        <strain evidence="4">GMGI-L3</strain>
    </source>
</reference>
<sequence length="640" mass="73240">PRVVHTGGCSCRLAKLWPGKPAGNFQNDDPGVSKAKKQQDVNHLVERIYERIRYPDLQDIANAFNPEADTSMYSDDGQGVHHLMNDMNDHILLERHHLFSLFNSRHRREALMLFDVFMHCKTWTCFVNNAAYFREHMNEGEFLYAFYTAVVHSDLGTGVVLHPLYEITPHMFTNSEIIHKAYTAKMTQTPGRLPFLVEGLLRLPSRLQGQAILLGLSNWLDVVDELHWERIIREGFAPHTSYKYGGEFPARPDNVHFEDVDGVARVRDMIISESRIRDAIAHGYVTDKDGNNIDIMNDHGIDVLGDILESSRYSPNAQYYGALHNTAHIMLGRQGDPHGKFNMPPGVMEHFETATRDPSFFRLHKYMDNIFKEHKNSLPIYTREDLEFTGVAVDDIAIEGELKTYFEQFEFSIANAVDKSDAVEEVAISTLIPRLNHHEFTYKIDVNNNNDEDVLATMRIYLCPKNDANGIEFTWDEGRWYCIEMDKFWKKLAPGKTNVMCKSSDSSVTTPDSPSLHTQMEKADEALISGDELDLHEFERSCGLPHRMLLPKGQTNGMEFLLLVAVTNGEEDKVIEHSEDNEHGGTHSQCGIRGEKYPDKKPMGYPLDRHIPDKRLILDIPNIKTTTVKVFHELHQHEDH</sequence>
<dbReference type="InterPro" id="IPR002227">
    <property type="entry name" value="Tyrosinase_Cu-bd"/>
</dbReference>
<evidence type="ECO:0000313" key="5">
    <source>
        <dbReference type="Proteomes" id="UP000747542"/>
    </source>
</evidence>
<comment type="caution">
    <text evidence="4">The sequence shown here is derived from an EMBL/GenBank/DDBJ whole genome shotgun (WGS) entry which is preliminary data.</text>
</comment>
<dbReference type="InterPro" id="IPR005203">
    <property type="entry name" value="Hemocyanin_C"/>
</dbReference>
<dbReference type="SUPFAM" id="SSF81296">
    <property type="entry name" value="E set domains"/>
    <property type="match status" value="1"/>
</dbReference>
<organism evidence="4 5">
    <name type="scientific">Homarus americanus</name>
    <name type="common">American lobster</name>
    <dbReference type="NCBI Taxonomy" id="6706"/>
    <lineage>
        <taxon>Eukaryota</taxon>
        <taxon>Metazoa</taxon>
        <taxon>Ecdysozoa</taxon>
        <taxon>Arthropoda</taxon>
        <taxon>Crustacea</taxon>
        <taxon>Multicrustacea</taxon>
        <taxon>Malacostraca</taxon>
        <taxon>Eumalacostraca</taxon>
        <taxon>Eucarida</taxon>
        <taxon>Decapoda</taxon>
        <taxon>Pleocyemata</taxon>
        <taxon>Astacidea</taxon>
        <taxon>Nephropoidea</taxon>
        <taxon>Nephropidae</taxon>
        <taxon>Homarus</taxon>
    </lineage>
</organism>
<dbReference type="EMBL" id="JAHLQT010021268">
    <property type="protein sequence ID" value="KAG7167701.1"/>
    <property type="molecule type" value="Genomic_DNA"/>
</dbReference>